<dbReference type="AlphaFoldDB" id="A0A1I1RKD9"/>
<dbReference type="OrthoDB" id="2079269at2"/>
<sequence length="372" mass="43733">MKDKFKYDTHRDYLIKEFIFDDEIKQAVADIVLIYRDKFLPNGKDEKYISDKLLLMRAIPLLEELKAYYNNDICISCATGIAVARNTNFNLRTHAFYFENAIYRAANAWEYIHILINEILDINMCVGNDIRENTVNARCSNIYFEHTKQGYKLRIEPYTGQKLQEAKNKAEEEEKLLEVSINKKKSKFHKLLKKKRTINNNFQIIFDLFYSDEVKKLYAFRNESVHRRPIGAKFSVAPLEFIPGQGISINPTGWFIFKDTDMLLEKNMSILKEVIHIITDIIFNHDIPNTKENEGKVYYCNEIKCAKCKTSSLVPAEIVDFFNERNIRVACLKCGGKDTVIQDKIEVDDMCYYDNFWSYNEMVKRHSNDIFK</sequence>
<dbReference type="EMBL" id="FOMG01000032">
    <property type="protein sequence ID" value="SFD32093.1"/>
    <property type="molecule type" value="Genomic_DNA"/>
</dbReference>
<accession>A0A1I1RKD9</accession>
<dbReference type="Proteomes" id="UP000199263">
    <property type="component" value="Unassembled WGS sequence"/>
</dbReference>
<reference evidence="2 3" key="1">
    <citation type="submission" date="2016-10" db="EMBL/GenBank/DDBJ databases">
        <authorList>
            <person name="de Groot N.N."/>
        </authorList>
    </citation>
    <scope>NUCLEOTIDE SEQUENCE [LARGE SCALE GENOMIC DNA]</scope>
    <source>
        <strain evidence="2 3">DSM 12992</strain>
    </source>
</reference>
<evidence type="ECO:0000313" key="3">
    <source>
        <dbReference type="Proteomes" id="UP000199263"/>
    </source>
</evidence>
<evidence type="ECO:0000256" key="1">
    <source>
        <dbReference type="SAM" id="Coils"/>
    </source>
</evidence>
<keyword evidence="1" id="KW-0175">Coiled coil</keyword>
<keyword evidence="3" id="KW-1185">Reference proteome</keyword>
<name>A0A1I1RKD9_9CLOT</name>
<dbReference type="RefSeq" id="WP_090093879.1">
    <property type="nucleotide sequence ID" value="NZ_FOMG01000032.1"/>
</dbReference>
<evidence type="ECO:0000313" key="2">
    <source>
        <dbReference type="EMBL" id="SFD32093.1"/>
    </source>
</evidence>
<organism evidence="2 3">
    <name type="scientific">Clostridium uliginosum</name>
    <dbReference type="NCBI Taxonomy" id="119641"/>
    <lineage>
        <taxon>Bacteria</taxon>
        <taxon>Bacillati</taxon>
        <taxon>Bacillota</taxon>
        <taxon>Clostridia</taxon>
        <taxon>Eubacteriales</taxon>
        <taxon>Clostridiaceae</taxon>
        <taxon>Clostridium</taxon>
    </lineage>
</organism>
<protein>
    <submittedName>
        <fullName evidence="2">Uncharacterized protein</fullName>
    </submittedName>
</protein>
<proteinExistence type="predicted"/>
<feature type="coiled-coil region" evidence="1">
    <location>
        <begin position="160"/>
        <end position="187"/>
    </location>
</feature>
<gene>
    <name evidence="2" type="ORF">SAMN05421842_13217</name>
</gene>